<dbReference type="GO" id="GO:0006298">
    <property type="term" value="P:mismatch repair"/>
    <property type="evidence" value="ECO:0007669"/>
    <property type="project" value="InterPro"/>
</dbReference>
<protein>
    <recommendedName>
        <fullName evidence="11">DNA mismatch repair proteins mutS family domain-containing protein</fullName>
    </recommendedName>
</protein>
<keyword evidence="3 9" id="KW-0547">Nucleotide-binding</keyword>
<evidence type="ECO:0000256" key="7">
    <source>
        <dbReference type="ARBA" id="ARBA00023204"/>
    </source>
</evidence>
<dbReference type="GO" id="GO:0032301">
    <property type="term" value="C:MutSalpha complex"/>
    <property type="evidence" value="ECO:0007669"/>
    <property type="project" value="TreeGrafter"/>
</dbReference>
<dbReference type="SMART" id="SM00533">
    <property type="entry name" value="MUTSd"/>
    <property type="match status" value="1"/>
</dbReference>
<dbReference type="Pfam" id="PF00488">
    <property type="entry name" value="MutS_V"/>
    <property type="match status" value="1"/>
</dbReference>
<evidence type="ECO:0000256" key="6">
    <source>
        <dbReference type="ARBA" id="ARBA00023125"/>
    </source>
</evidence>
<dbReference type="InterPro" id="IPR007696">
    <property type="entry name" value="DNA_mismatch_repair_MutS_core"/>
</dbReference>
<reference evidence="12" key="2">
    <citation type="submission" date="2023-03" db="EMBL/GenBank/DDBJ databases">
        <authorList>
            <person name="Inwood S.N."/>
            <person name="Skelly J.G."/>
            <person name="Guhlin J."/>
            <person name="Harrop T.W.R."/>
            <person name="Goldson S.G."/>
            <person name="Dearden P.K."/>
        </authorList>
    </citation>
    <scope>NUCLEOTIDE SEQUENCE</scope>
    <source>
        <strain evidence="12">Irish</strain>
        <tissue evidence="12">Whole body</tissue>
    </source>
</reference>
<proteinExistence type="inferred from homology"/>
<dbReference type="Gene3D" id="3.40.50.300">
    <property type="entry name" value="P-loop containing nucleotide triphosphate hydrolases"/>
    <property type="match status" value="1"/>
</dbReference>
<evidence type="ECO:0000256" key="3">
    <source>
        <dbReference type="ARBA" id="ARBA00022741"/>
    </source>
</evidence>
<sequence length="921" mass="103836">MAEPTGGKLFGMEIGAQQSFIRYFKGLPEKSNSTIRFFNRGEYYTCHGSDALFVALEVYKTSSVCKQLGVEPNKLDGVSLNKSRFESLVRDLLLIKQYRVEVYIDTGVGRNRNWTLEYKGSPGNLSEFEDLLFGNTEIVDSGLIMGIKLATDGKSKIVGLSCIDQISSIIYVSQFVDDESFSNLQALIITIAPKECLLSQNENSIEFQKMKEIIERNNIMITLRKKIEFSTDSVFQDLTSLIKFKKGQQENIRALPETDLEHAMSATAAIIKFLDLTSDNRNENQFKFEEIIQSRYLRLDVSAIKALNIEPPPGEPLNGIVRGAPTSIHGLFNKCQTPQGHRLMAQWIRRPLHDLALIKERHDIVEVIVKNSDLRSTITEDYLKRVPDMEQLAKKLLQKKARLVDCYKIYLAVNSLPGLVKALAIDDAPAALRVLIIEPLTECIQDMDKYQEMIENTLDMNALESKEYRVKPEFNDDLVELNEQLESLKAKMDAQLLKVAKDTDMEPGKKIKLENNSHHGYYFRVTLKDEKTLRKNKEYTVFESSKNGIKFRNKRLEDYNNEYLEKKQKYEEEQSAIVAEIINVAASYTGAMKNIASAIAILDVLNCFAIVTTAAPKMYVRPEMLPSEAGVLNLTQARHPFVEIQSDIQYIPNDISFKKKDTQFHIITGPNMGGKSTHMKVAGVCVLLAHIGCFVPCDKAEMSLHDSILARVGADDSQVKGVSTFQAEMIEVTTILKTVTNNSLVLIDELGRGTSTYDGCALAWSIAEHLAKNSEAFCFFATHYHEITRLADDLPTVKNYHVGAITNDDNVIFLYSVKPGICEESYGIFIAKMANFPDDVIKYAKCKQAELEDGQIVPLKKINENLEESKNIVLKGEELIEKFVNACKTLHKSSANAEEEIIKLKNEILSQNNSYINYLIG</sequence>
<feature type="coiled-coil region" evidence="10">
    <location>
        <begin position="471"/>
        <end position="498"/>
    </location>
</feature>
<dbReference type="InterPro" id="IPR007861">
    <property type="entry name" value="DNA_mismatch_repair_MutS_clamp"/>
</dbReference>
<dbReference type="Pfam" id="PF01624">
    <property type="entry name" value="MutS_I"/>
    <property type="match status" value="1"/>
</dbReference>
<gene>
    <name evidence="12" type="ORF">PV328_010757</name>
</gene>
<feature type="domain" description="DNA mismatch repair proteins mutS family" evidence="11">
    <location>
        <begin position="743"/>
        <end position="759"/>
    </location>
</feature>
<keyword evidence="5" id="KW-0067">ATP-binding</keyword>
<dbReference type="Pfam" id="PF05188">
    <property type="entry name" value="MutS_II"/>
    <property type="match status" value="1"/>
</dbReference>
<reference evidence="12" key="1">
    <citation type="journal article" date="2023" name="bioRxiv">
        <title>Scaffold-level genome assemblies of two parasitoid biocontrol wasps reveal the parthenogenesis mechanism and an associated novel virus.</title>
        <authorList>
            <person name="Inwood S."/>
            <person name="Skelly J."/>
            <person name="Guhlin J."/>
            <person name="Harrop T."/>
            <person name="Goldson S."/>
            <person name="Dearden P."/>
        </authorList>
    </citation>
    <scope>NUCLEOTIDE SEQUENCE</scope>
    <source>
        <strain evidence="12">Irish</strain>
        <tissue evidence="12">Whole body</tissue>
    </source>
</reference>
<accession>A0AA39FIE5</accession>
<evidence type="ECO:0000256" key="10">
    <source>
        <dbReference type="SAM" id="Coils"/>
    </source>
</evidence>
<dbReference type="InterPro" id="IPR027417">
    <property type="entry name" value="P-loop_NTPase"/>
</dbReference>
<dbReference type="SMART" id="SM00534">
    <property type="entry name" value="MUTSac"/>
    <property type="match status" value="1"/>
</dbReference>
<dbReference type="SUPFAM" id="SSF53150">
    <property type="entry name" value="DNA repair protein MutS, domain II"/>
    <property type="match status" value="1"/>
</dbReference>
<comment type="similarity">
    <text evidence="2 9">Belongs to the DNA mismatch repair MutS family.</text>
</comment>
<dbReference type="Gene3D" id="3.30.420.110">
    <property type="entry name" value="MutS, connector domain"/>
    <property type="match status" value="1"/>
</dbReference>
<dbReference type="FunFam" id="3.40.50.300:FF:005021">
    <property type="entry name" value="Predicted protein"/>
    <property type="match status" value="1"/>
</dbReference>
<evidence type="ECO:0000313" key="12">
    <source>
        <dbReference type="EMBL" id="KAK0170160.1"/>
    </source>
</evidence>
<evidence type="ECO:0000256" key="4">
    <source>
        <dbReference type="ARBA" id="ARBA00022763"/>
    </source>
</evidence>
<keyword evidence="7 9" id="KW-0234">DNA repair</keyword>
<dbReference type="AlphaFoldDB" id="A0AA39FIE5"/>
<dbReference type="Pfam" id="PF05192">
    <property type="entry name" value="MutS_III"/>
    <property type="match status" value="1"/>
</dbReference>
<name>A0AA39FIE5_9HYME</name>
<dbReference type="InterPro" id="IPR036187">
    <property type="entry name" value="DNA_mismatch_repair_MutS_sf"/>
</dbReference>
<keyword evidence="6 9" id="KW-0238">DNA-binding</keyword>
<keyword evidence="10" id="KW-0175">Coiled coil</keyword>
<comment type="subcellular location">
    <subcellularLocation>
        <location evidence="1">Nucleus</location>
    </subcellularLocation>
</comment>
<dbReference type="InterPro" id="IPR016151">
    <property type="entry name" value="DNA_mismatch_repair_MutS_N"/>
</dbReference>
<dbReference type="FunFam" id="3.40.1170.10:FF:000003">
    <property type="entry name" value="DNA mismatch repair protein"/>
    <property type="match status" value="1"/>
</dbReference>
<dbReference type="GO" id="GO:0005524">
    <property type="term" value="F:ATP binding"/>
    <property type="evidence" value="ECO:0007669"/>
    <property type="project" value="UniProtKB-KW"/>
</dbReference>
<feature type="coiled-coil region" evidence="10">
    <location>
        <begin position="549"/>
        <end position="580"/>
    </location>
</feature>
<dbReference type="InterPro" id="IPR011184">
    <property type="entry name" value="DNA_mismatch_repair_Msh2"/>
</dbReference>
<dbReference type="InterPro" id="IPR036678">
    <property type="entry name" value="MutS_con_dom_sf"/>
</dbReference>
<keyword evidence="8" id="KW-0539">Nucleus</keyword>
<dbReference type="InterPro" id="IPR045076">
    <property type="entry name" value="MutS"/>
</dbReference>
<dbReference type="GO" id="GO:0030983">
    <property type="term" value="F:mismatched DNA binding"/>
    <property type="evidence" value="ECO:0007669"/>
    <property type="project" value="InterPro"/>
</dbReference>
<dbReference type="SUPFAM" id="SSF52540">
    <property type="entry name" value="P-loop containing nucleoside triphosphate hydrolases"/>
    <property type="match status" value="1"/>
</dbReference>
<dbReference type="EMBL" id="JAQQBS010000004">
    <property type="protein sequence ID" value="KAK0170160.1"/>
    <property type="molecule type" value="Genomic_DNA"/>
</dbReference>
<organism evidence="12 13">
    <name type="scientific">Microctonus aethiopoides</name>
    <dbReference type="NCBI Taxonomy" id="144406"/>
    <lineage>
        <taxon>Eukaryota</taxon>
        <taxon>Metazoa</taxon>
        <taxon>Ecdysozoa</taxon>
        <taxon>Arthropoda</taxon>
        <taxon>Hexapoda</taxon>
        <taxon>Insecta</taxon>
        <taxon>Pterygota</taxon>
        <taxon>Neoptera</taxon>
        <taxon>Endopterygota</taxon>
        <taxon>Hymenoptera</taxon>
        <taxon>Apocrita</taxon>
        <taxon>Ichneumonoidea</taxon>
        <taxon>Braconidae</taxon>
        <taxon>Euphorinae</taxon>
        <taxon>Microctonus</taxon>
    </lineage>
</organism>
<dbReference type="Proteomes" id="UP001168990">
    <property type="component" value="Unassembled WGS sequence"/>
</dbReference>
<dbReference type="Gene3D" id="1.10.1420.10">
    <property type="match status" value="2"/>
</dbReference>
<dbReference type="Gene3D" id="3.40.1170.10">
    <property type="entry name" value="DNA repair protein MutS, domain I"/>
    <property type="match status" value="1"/>
</dbReference>
<dbReference type="InterPro" id="IPR000432">
    <property type="entry name" value="DNA_mismatch_repair_MutS_C"/>
</dbReference>
<evidence type="ECO:0000256" key="8">
    <source>
        <dbReference type="ARBA" id="ARBA00023242"/>
    </source>
</evidence>
<comment type="function">
    <text evidence="9">Component of the post-replicative DNA mismatch repair system (MMR).</text>
</comment>
<feature type="coiled-coil region" evidence="10">
    <location>
        <begin position="887"/>
        <end position="914"/>
    </location>
</feature>
<evidence type="ECO:0000256" key="1">
    <source>
        <dbReference type="ARBA" id="ARBA00004123"/>
    </source>
</evidence>
<keyword evidence="4 9" id="KW-0227">DNA damage</keyword>
<evidence type="ECO:0000256" key="2">
    <source>
        <dbReference type="ARBA" id="ARBA00006271"/>
    </source>
</evidence>
<evidence type="ECO:0000259" key="11">
    <source>
        <dbReference type="PROSITE" id="PS00486"/>
    </source>
</evidence>
<dbReference type="SUPFAM" id="SSF48334">
    <property type="entry name" value="DNA repair protein MutS, domain III"/>
    <property type="match status" value="1"/>
</dbReference>
<evidence type="ECO:0000313" key="13">
    <source>
        <dbReference type="Proteomes" id="UP001168990"/>
    </source>
</evidence>
<dbReference type="PIRSF" id="PIRSF005813">
    <property type="entry name" value="MSH2"/>
    <property type="match status" value="1"/>
</dbReference>
<dbReference type="InterPro" id="IPR007860">
    <property type="entry name" value="DNA_mmatch_repair_MutS_con_dom"/>
</dbReference>
<dbReference type="PANTHER" id="PTHR11361:SF35">
    <property type="entry name" value="DNA MISMATCH REPAIR PROTEIN MSH2"/>
    <property type="match status" value="1"/>
</dbReference>
<dbReference type="InterPro" id="IPR007695">
    <property type="entry name" value="DNA_mismatch_repair_MutS-lik_N"/>
</dbReference>
<dbReference type="Pfam" id="PF05190">
    <property type="entry name" value="MutS_IV"/>
    <property type="match status" value="1"/>
</dbReference>
<dbReference type="PROSITE" id="PS00486">
    <property type="entry name" value="DNA_MISMATCH_REPAIR_2"/>
    <property type="match status" value="1"/>
</dbReference>
<dbReference type="PANTHER" id="PTHR11361">
    <property type="entry name" value="DNA MISMATCH REPAIR PROTEIN MUTS FAMILY MEMBER"/>
    <property type="match status" value="1"/>
</dbReference>
<evidence type="ECO:0000256" key="5">
    <source>
        <dbReference type="ARBA" id="ARBA00022840"/>
    </source>
</evidence>
<comment type="caution">
    <text evidence="12">The sequence shown here is derived from an EMBL/GenBank/DDBJ whole genome shotgun (WGS) entry which is preliminary data.</text>
</comment>
<dbReference type="GO" id="GO:0140664">
    <property type="term" value="F:ATP-dependent DNA damage sensor activity"/>
    <property type="evidence" value="ECO:0007669"/>
    <property type="project" value="InterPro"/>
</dbReference>
<dbReference type="GO" id="GO:0006312">
    <property type="term" value="P:mitotic recombination"/>
    <property type="evidence" value="ECO:0007669"/>
    <property type="project" value="TreeGrafter"/>
</dbReference>
<dbReference type="FunFam" id="3.30.420.110:FF:000002">
    <property type="entry name" value="DNA mismatch repair protein"/>
    <property type="match status" value="1"/>
</dbReference>
<evidence type="ECO:0000256" key="9">
    <source>
        <dbReference type="RuleBase" id="RU003756"/>
    </source>
</evidence>
<keyword evidence="13" id="KW-1185">Reference proteome</keyword>